<keyword evidence="1" id="KW-0472">Membrane</keyword>
<keyword evidence="1" id="KW-0812">Transmembrane</keyword>
<proteinExistence type="predicted"/>
<evidence type="ECO:0000313" key="2">
    <source>
        <dbReference type="EMBL" id="JAW14603.1"/>
    </source>
</evidence>
<reference evidence="2" key="1">
    <citation type="journal article" date="2018" name="PLoS Negl. Trop. Dis.">
        <title>An insight into the salivary gland and fat body transcriptome of Panstrongylus lignarius (Hemiptera: Heteroptera), the main vector of Chagas disease in Peru.</title>
        <authorList>
            <person name="Nevoa J.C."/>
            <person name="Mendes M.T."/>
            <person name="da Silva M.V."/>
            <person name="Soares S.C."/>
            <person name="Oliveira C.J.F."/>
            <person name="Ribeiro J.M.C."/>
        </authorList>
    </citation>
    <scope>NUCLEOTIDE SEQUENCE</scope>
</reference>
<keyword evidence="1" id="KW-1133">Transmembrane helix</keyword>
<feature type="transmembrane region" description="Helical" evidence="1">
    <location>
        <begin position="48"/>
        <end position="70"/>
    </location>
</feature>
<protein>
    <submittedName>
        <fullName evidence="2">Uncharacterized protein</fullName>
    </submittedName>
</protein>
<evidence type="ECO:0000256" key="1">
    <source>
        <dbReference type="SAM" id="Phobius"/>
    </source>
</evidence>
<dbReference type="EMBL" id="GFTR01001823">
    <property type="protein sequence ID" value="JAW14603.1"/>
    <property type="molecule type" value="Transcribed_RNA"/>
</dbReference>
<accession>A0A224Y1U6</accession>
<dbReference type="AlphaFoldDB" id="A0A224Y1U6"/>
<organism evidence="2">
    <name type="scientific">Panstrongylus lignarius</name>
    <dbReference type="NCBI Taxonomy" id="156445"/>
    <lineage>
        <taxon>Eukaryota</taxon>
        <taxon>Metazoa</taxon>
        <taxon>Ecdysozoa</taxon>
        <taxon>Arthropoda</taxon>
        <taxon>Hexapoda</taxon>
        <taxon>Insecta</taxon>
        <taxon>Pterygota</taxon>
        <taxon>Neoptera</taxon>
        <taxon>Paraneoptera</taxon>
        <taxon>Hemiptera</taxon>
        <taxon>Heteroptera</taxon>
        <taxon>Panheteroptera</taxon>
        <taxon>Cimicomorpha</taxon>
        <taxon>Reduviidae</taxon>
        <taxon>Triatominae</taxon>
        <taxon>Panstrongylus</taxon>
    </lineage>
</organism>
<name>A0A224Y1U6_9HEMI</name>
<sequence length="111" mass="12299">MSVGALLGATIKFCWIAAANTTRWKQEPIHKYAFTIIVWIIGKQTMPFIFLLTPTIACTVAGLHFGANFLMYGLLKMLSVDNGTYFASTISCPVWGNDLHFRLTSIHSATI</sequence>